<evidence type="ECO:0000313" key="1">
    <source>
        <dbReference type="EMBL" id="JAH67899.1"/>
    </source>
</evidence>
<protein>
    <submittedName>
        <fullName evidence="1">Uncharacterized protein</fullName>
    </submittedName>
</protein>
<name>A0A0E9UPV8_ANGAN</name>
<proteinExistence type="predicted"/>
<organism evidence="1">
    <name type="scientific">Anguilla anguilla</name>
    <name type="common">European freshwater eel</name>
    <name type="synonym">Muraena anguilla</name>
    <dbReference type="NCBI Taxonomy" id="7936"/>
    <lineage>
        <taxon>Eukaryota</taxon>
        <taxon>Metazoa</taxon>
        <taxon>Chordata</taxon>
        <taxon>Craniata</taxon>
        <taxon>Vertebrata</taxon>
        <taxon>Euteleostomi</taxon>
        <taxon>Actinopterygii</taxon>
        <taxon>Neopterygii</taxon>
        <taxon>Teleostei</taxon>
        <taxon>Anguilliformes</taxon>
        <taxon>Anguillidae</taxon>
        <taxon>Anguilla</taxon>
    </lineage>
</organism>
<reference evidence="1" key="2">
    <citation type="journal article" date="2015" name="Fish Shellfish Immunol.">
        <title>Early steps in the European eel (Anguilla anguilla)-Vibrio vulnificus interaction in the gills: Role of the RtxA13 toxin.</title>
        <authorList>
            <person name="Callol A."/>
            <person name="Pajuelo D."/>
            <person name="Ebbesson L."/>
            <person name="Teles M."/>
            <person name="MacKenzie S."/>
            <person name="Amaro C."/>
        </authorList>
    </citation>
    <scope>NUCLEOTIDE SEQUENCE</scope>
</reference>
<reference evidence="1" key="1">
    <citation type="submission" date="2014-11" db="EMBL/GenBank/DDBJ databases">
        <authorList>
            <person name="Amaro Gonzalez C."/>
        </authorList>
    </citation>
    <scope>NUCLEOTIDE SEQUENCE</scope>
</reference>
<dbReference type="EMBL" id="GBXM01040678">
    <property type="protein sequence ID" value="JAH67899.1"/>
    <property type="molecule type" value="Transcribed_RNA"/>
</dbReference>
<accession>A0A0E9UPV8</accession>
<sequence length="8" mass="920">MDGPMKLE</sequence>